<dbReference type="SUPFAM" id="SSF57667">
    <property type="entry name" value="beta-beta-alpha zinc fingers"/>
    <property type="match status" value="3"/>
</dbReference>
<keyword evidence="5" id="KW-0862">Zinc</keyword>
<keyword evidence="6" id="KW-0539">Nucleus</keyword>
<feature type="compositionally biased region" description="Basic and acidic residues" evidence="8">
    <location>
        <begin position="105"/>
        <end position="119"/>
    </location>
</feature>
<dbReference type="AlphaFoldDB" id="A0A1A8S1P7"/>
<keyword evidence="3" id="KW-0677">Repeat</keyword>
<dbReference type="PANTHER" id="PTHR24381:SF393">
    <property type="entry name" value="CHROMATIN-LINKED ADAPTOR FOR MSL PROTEINS, ISOFORM B"/>
    <property type="match status" value="1"/>
</dbReference>
<evidence type="ECO:0000256" key="7">
    <source>
        <dbReference type="PROSITE-ProRule" id="PRU00042"/>
    </source>
</evidence>
<evidence type="ECO:0000256" key="3">
    <source>
        <dbReference type="ARBA" id="ARBA00022737"/>
    </source>
</evidence>
<evidence type="ECO:0000313" key="10">
    <source>
        <dbReference type="EMBL" id="SBS12345.1"/>
    </source>
</evidence>
<dbReference type="GO" id="GO:0008270">
    <property type="term" value="F:zinc ion binding"/>
    <property type="evidence" value="ECO:0007669"/>
    <property type="project" value="UniProtKB-KW"/>
</dbReference>
<proteinExistence type="predicted"/>
<feature type="compositionally biased region" description="Basic and acidic residues" evidence="8">
    <location>
        <begin position="83"/>
        <end position="98"/>
    </location>
</feature>
<dbReference type="GO" id="GO:0000981">
    <property type="term" value="F:DNA-binding transcription factor activity, RNA polymerase II-specific"/>
    <property type="evidence" value="ECO:0007669"/>
    <property type="project" value="TreeGrafter"/>
</dbReference>
<feature type="compositionally biased region" description="Polar residues" evidence="8">
    <location>
        <begin position="142"/>
        <end position="155"/>
    </location>
</feature>
<dbReference type="GO" id="GO:0005634">
    <property type="term" value="C:nucleus"/>
    <property type="evidence" value="ECO:0007669"/>
    <property type="project" value="UniProtKB-SubCell"/>
</dbReference>
<dbReference type="Gene3D" id="3.30.160.60">
    <property type="entry name" value="Classic Zinc Finger"/>
    <property type="match status" value="5"/>
</dbReference>
<dbReference type="PROSITE" id="PS00028">
    <property type="entry name" value="ZINC_FINGER_C2H2_1"/>
    <property type="match status" value="5"/>
</dbReference>
<reference evidence="10" key="1">
    <citation type="submission" date="2016-05" db="EMBL/GenBank/DDBJ databases">
        <authorList>
            <person name="Lavstsen T."/>
            <person name="Jespersen J.S."/>
        </authorList>
    </citation>
    <scope>NUCLEOTIDE SEQUENCE</scope>
    <source>
        <tissue evidence="10">Brain</tissue>
    </source>
</reference>
<organism evidence="10">
    <name type="scientific">Nothobranchius rachovii</name>
    <name type="common">bluefin notho</name>
    <dbReference type="NCBI Taxonomy" id="451742"/>
    <lineage>
        <taxon>Eukaryota</taxon>
        <taxon>Metazoa</taxon>
        <taxon>Chordata</taxon>
        <taxon>Craniata</taxon>
        <taxon>Vertebrata</taxon>
        <taxon>Euteleostomi</taxon>
        <taxon>Actinopterygii</taxon>
        <taxon>Neopterygii</taxon>
        <taxon>Teleostei</taxon>
        <taxon>Neoteleostei</taxon>
        <taxon>Acanthomorphata</taxon>
        <taxon>Ovalentaria</taxon>
        <taxon>Atherinomorphae</taxon>
        <taxon>Cyprinodontiformes</taxon>
        <taxon>Nothobranchiidae</taxon>
        <taxon>Nothobranchius</taxon>
    </lineage>
</organism>
<evidence type="ECO:0000256" key="1">
    <source>
        <dbReference type="ARBA" id="ARBA00004123"/>
    </source>
</evidence>
<keyword evidence="4 7" id="KW-0863">Zinc-finger</keyword>
<feature type="domain" description="C2H2-type" evidence="9">
    <location>
        <begin position="313"/>
        <end position="340"/>
    </location>
</feature>
<evidence type="ECO:0000256" key="5">
    <source>
        <dbReference type="ARBA" id="ARBA00022833"/>
    </source>
</evidence>
<dbReference type="FunFam" id="3.30.160.60:FF:001049">
    <property type="entry name" value="zinc finger protein 319"/>
    <property type="match status" value="1"/>
</dbReference>
<gene>
    <name evidence="10" type="primary">Nfu_g_1_012950</name>
</gene>
<dbReference type="Pfam" id="PF00096">
    <property type="entry name" value="zf-C2H2"/>
    <property type="match status" value="4"/>
</dbReference>
<comment type="subcellular location">
    <subcellularLocation>
        <location evidence="1">Nucleus</location>
    </subcellularLocation>
</comment>
<dbReference type="GO" id="GO:0000977">
    <property type="term" value="F:RNA polymerase II transcription regulatory region sequence-specific DNA binding"/>
    <property type="evidence" value="ECO:0007669"/>
    <property type="project" value="TreeGrafter"/>
</dbReference>
<feature type="domain" description="C2H2-type" evidence="9">
    <location>
        <begin position="369"/>
        <end position="396"/>
    </location>
</feature>
<evidence type="ECO:0000256" key="6">
    <source>
        <dbReference type="ARBA" id="ARBA00023242"/>
    </source>
</evidence>
<evidence type="ECO:0000256" key="2">
    <source>
        <dbReference type="ARBA" id="ARBA00022723"/>
    </source>
</evidence>
<dbReference type="InterPro" id="IPR013087">
    <property type="entry name" value="Znf_C2H2_type"/>
</dbReference>
<name>A0A1A8S1P7_9TELE</name>
<dbReference type="PROSITE" id="PS50157">
    <property type="entry name" value="ZINC_FINGER_C2H2_2"/>
    <property type="match status" value="5"/>
</dbReference>
<reference evidence="10" key="2">
    <citation type="submission" date="2016-06" db="EMBL/GenBank/DDBJ databases">
        <title>The genome of a short-lived fish provides insights into sex chromosome evolution and the genetic control of aging.</title>
        <authorList>
            <person name="Reichwald K."/>
            <person name="Felder M."/>
            <person name="Petzold A."/>
            <person name="Koch P."/>
            <person name="Groth M."/>
            <person name="Platzer M."/>
        </authorList>
    </citation>
    <scope>NUCLEOTIDE SEQUENCE</scope>
    <source>
        <tissue evidence="10">Brain</tissue>
    </source>
</reference>
<feature type="domain" description="C2H2-type" evidence="9">
    <location>
        <begin position="285"/>
        <end position="312"/>
    </location>
</feature>
<feature type="domain" description="C2H2-type" evidence="9">
    <location>
        <begin position="341"/>
        <end position="368"/>
    </location>
</feature>
<dbReference type="FunFam" id="3.30.160.60:FF:002343">
    <property type="entry name" value="Zinc finger protein 33A"/>
    <property type="match status" value="1"/>
</dbReference>
<feature type="region of interest" description="Disordered" evidence="8">
    <location>
        <begin position="76"/>
        <end position="187"/>
    </location>
</feature>
<accession>A0A1A8S1P7</accession>
<protein>
    <recommendedName>
        <fullName evidence="9">C2H2-type domain-containing protein</fullName>
    </recommendedName>
</protein>
<dbReference type="SMART" id="SM00355">
    <property type="entry name" value="ZnF_C2H2"/>
    <property type="match status" value="5"/>
</dbReference>
<dbReference type="EMBL" id="HAEH01021446">
    <property type="protein sequence ID" value="SBS12345.1"/>
    <property type="molecule type" value="Transcribed_RNA"/>
</dbReference>
<dbReference type="InterPro" id="IPR036236">
    <property type="entry name" value="Znf_C2H2_sf"/>
</dbReference>
<feature type="compositionally biased region" description="Basic and acidic residues" evidence="8">
    <location>
        <begin position="156"/>
        <end position="186"/>
    </location>
</feature>
<evidence type="ECO:0000256" key="4">
    <source>
        <dbReference type="ARBA" id="ARBA00022771"/>
    </source>
</evidence>
<evidence type="ECO:0000259" key="9">
    <source>
        <dbReference type="PROSITE" id="PS50157"/>
    </source>
</evidence>
<feature type="domain" description="C2H2-type" evidence="9">
    <location>
        <begin position="257"/>
        <end position="284"/>
    </location>
</feature>
<sequence length="398" mass="44888">MPPVQHLRDFIGERLTAVATEIFTEFEKTIVRYEEELARSRRLMVISWKPEKDVHRLGLQQEHDPTTELILTDQEWNSSLDLEEPRSPQIKDDHKELDPESPQIQEKHQEEPLQLKQETDPFLVTVLDEESEHSEAEPEGGQPSSQSSDATQNLDQDLRSNQKTELFPEKTDHTNIGHSNRSEPTPERSFICGGYTTHQQHVSNKTFINPSLLNAHAASHSSQRSFPGGDTLSHSSHLLNQLNGHKVRSPASDSLQHCCPTCGRVCASHSSLVTHIRSHTGEKPFSCRVCGKRFSTNGNCKIHMRVHTGERPYVCSLCGNKFVNASKLNRHKKTHTDEKPHICDTCGKRFIRLHGLKNHMKTHTGEKVYACVACGEGFSSVCSLNRHTKVHAGETSLE</sequence>
<dbReference type="FunFam" id="3.30.160.60:FF:001155">
    <property type="entry name" value="Zinc finger 30C"/>
    <property type="match status" value="1"/>
</dbReference>
<dbReference type="FunFam" id="3.30.160.60:FF:000557">
    <property type="entry name" value="zinc finger and SCAN domain-containing protein 29"/>
    <property type="match status" value="1"/>
</dbReference>
<evidence type="ECO:0000256" key="8">
    <source>
        <dbReference type="SAM" id="MobiDB-lite"/>
    </source>
</evidence>
<keyword evidence="2" id="KW-0479">Metal-binding</keyword>
<dbReference type="PANTHER" id="PTHR24381">
    <property type="entry name" value="ZINC FINGER PROTEIN"/>
    <property type="match status" value="1"/>
</dbReference>